<dbReference type="OrthoDB" id="9798250at2"/>
<dbReference type="NCBIfam" id="TIGR04282">
    <property type="entry name" value="glyco_like_cofC"/>
    <property type="match status" value="1"/>
</dbReference>
<dbReference type="PANTHER" id="PTHR36529:SF1">
    <property type="entry name" value="GLYCOSYLTRANSFERASE"/>
    <property type="match status" value="1"/>
</dbReference>
<dbReference type="Proteomes" id="UP000068196">
    <property type="component" value="Chromosome"/>
</dbReference>
<dbReference type="Pfam" id="PF09837">
    <property type="entry name" value="DUF2064"/>
    <property type="match status" value="1"/>
</dbReference>
<reference evidence="2" key="2">
    <citation type="journal article" date="2016" name="Int. J. Syst. Evol. Microbiol.">
        <title>Caldimicrobium thiodismutans sp. nov., a sulfur-disproportionating bacterium isolated from a hot spring.</title>
        <authorList>
            <person name="Kojima H."/>
            <person name="Umezawa K."/>
            <person name="Fukui M."/>
        </authorList>
    </citation>
    <scope>NUCLEOTIDE SEQUENCE [LARGE SCALE GENOMIC DNA]</scope>
    <source>
        <strain evidence="2">TF1</strain>
    </source>
</reference>
<name>A0A0U5B4Y0_9BACT</name>
<dbReference type="KEGG" id="cthi:THC_0729"/>
<evidence type="ECO:0000313" key="1">
    <source>
        <dbReference type="EMBL" id="BAU23120.1"/>
    </source>
</evidence>
<reference evidence="1 2" key="1">
    <citation type="journal article" date="2016" name="Int. J. Syst. Evol. Microbiol.">
        <title>Caldimicrobium thiodismutans sp. nov., a sulfur-disproportionating bacterium isolated from a hot spring, and emended description of the genus Caldimicrobium.</title>
        <authorList>
            <person name="Kojima H."/>
            <person name="Umezawa K."/>
            <person name="Fukui M."/>
        </authorList>
    </citation>
    <scope>NUCLEOTIDE SEQUENCE [LARGE SCALE GENOMIC DNA]</scope>
    <source>
        <strain evidence="1 2">TF1</strain>
    </source>
</reference>
<dbReference type="RefSeq" id="WP_068513465.1">
    <property type="nucleotide sequence ID" value="NZ_AP014945.1"/>
</dbReference>
<sequence>METLEALGLFFKIPEKGKVKTRLAKDVGEERALEIYKELLWKTVKISEHLFLQRRIKLFGFYEGERLARIKKFFNLNFNWNFLPQKGKGLGERLKRAGELLLNFGFERIVFIGADCPFLSLDYLKSAFERLKDYPVVFGPSEDGGYVLLGFNFLFKNRLFLLFDYLPFETTKLLDKTLERLKPEDFSLLPTLFDIDTFEDFQKYLKLT</sequence>
<dbReference type="EMBL" id="AP014945">
    <property type="protein sequence ID" value="BAU23120.1"/>
    <property type="molecule type" value="Genomic_DNA"/>
</dbReference>
<dbReference type="SUPFAM" id="SSF53448">
    <property type="entry name" value="Nucleotide-diphospho-sugar transferases"/>
    <property type="match status" value="1"/>
</dbReference>
<dbReference type="AlphaFoldDB" id="A0A0U5B4Y0"/>
<proteinExistence type="predicted"/>
<dbReference type="STRING" id="1653476.THC_0729"/>
<organism evidence="1 2">
    <name type="scientific">Caldimicrobium thiodismutans</name>
    <dbReference type="NCBI Taxonomy" id="1653476"/>
    <lineage>
        <taxon>Bacteria</taxon>
        <taxon>Pseudomonadati</taxon>
        <taxon>Thermodesulfobacteriota</taxon>
        <taxon>Thermodesulfobacteria</taxon>
        <taxon>Thermodesulfobacteriales</taxon>
        <taxon>Thermodesulfobacteriaceae</taxon>
        <taxon>Caldimicrobium</taxon>
    </lineage>
</organism>
<keyword evidence="2" id="KW-1185">Reference proteome</keyword>
<protein>
    <recommendedName>
        <fullName evidence="3">Glycosyltransferase</fullName>
    </recommendedName>
</protein>
<dbReference type="Gene3D" id="3.90.550.10">
    <property type="entry name" value="Spore Coat Polysaccharide Biosynthesis Protein SpsA, Chain A"/>
    <property type="match status" value="1"/>
</dbReference>
<gene>
    <name evidence="1" type="ORF">THC_0729</name>
</gene>
<dbReference type="InterPro" id="IPR018641">
    <property type="entry name" value="Trfase_1_rSAM/seldom-assoc"/>
</dbReference>
<evidence type="ECO:0008006" key="3">
    <source>
        <dbReference type="Google" id="ProtNLM"/>
    </source>
</evidence>
<evidence type="ECO:0000313" key="2">
    <source>
        <dbReference type="Proteomes" id="UP000068196"/>
    </source>
</evidence>
<dbReference type="InterPro" id="IPR029044">
    <property type="entry name" value="Nucleotide-diphossugar_trans"/>
</dbReference>
<accession>A0A0U5B4Y0</accession>
<dbReference type="PANTHER" id="PTHR36529">
    <property type="entry name" value="SLL1095 PROTEIN"/>
    <property type="match status" value="1"/>
</dbReference>